<dbReference type="Proteomes" id="UP000187203">
    <property type="component" value="Unassembled WGS sequence"/>
</dbReference>
<name>A0A1R3L3L5_9ROSI</name>
<evidence type="ECO:0000313" key="3">
    <source>
        <dbReference type="Proteomes" id="UP000187203"/>
    </source>
</evidence>
<dbReference type="AlphaFoldDB" id="A0A1R3L3L5"/>
<accession>A0A1R3L3L5</accession>
<feature type="region of interest" description="Disordered" evidence="1">
    <location>
        <begin position="53"/>
        <end position="89"/>
    </location>
</feature>
<sequence>VDPPGAGAVQVALAVKVDQPWPLTARDRQRRHGIEPRILRARMPDGRAAARLPRRVGAGRAVGRHRDWGIRHTRPPRNRSRSGGFGGVW</sequence>
<proteinExistence type="predicted"/>
<comment type="caution">
    <text evidence="2">The sequence shown here is derived from an EMBL/GenBank/DDBJ whole genome shotgun (WGS) entry which is preliminary data.</text>
</comment>
<feature type="non-terminal residue" evidence="2">
    <location>
        <position position="1"/>
    </location>
</feature>
<evidence type="ECO:0000313" key="2">
    <source>
        <dbReference type="EMBL" id="OMP13879.1"/>
    </source>
</evidence>
<protein>
    <submittedName>
        <fullName evidence="2">Uncharacterized protein</fullName>
    </submittedName>
</protein>
<gene>
    <name evidence="2" type="ORF">COLO4_00748</name>
</gene>
<evidence type="ECO:0000256" key="1">
    <source>
        <dbReference type="SAM" id="MobiDB-lite"/>
    </source>
</evidence>
<feature type="compositionally biased region" description="Basic residues" evidence="1">
    <location>
        <begin position="71"/>
        <end position="80"/>
    </location>
</feature>
<dbReference type="EMBL" id="AWUE01002980">
    <property type="protein sequence ID" value="OMP13879.1"/>
    <property type="molecule type" value="Genomic_DNA"/>
</dbReference>
<organism evidence="2 3">
    <name type="scientific">Corchorus olitorius</name>
    <dbReference type="NCBI Taxonomy" id="93759"/>
    <lineage>
        <taxon>Eukaryota</taxon>
        <taxon>Viridiplantae</taxon>
        <taxon>Streptophyta</taxon>
        <taxon>Embryophyta</taxon>
        <taxon>Tracheophyta</taxon>
        <taxon>Spermatophyta</taxon>
        <taxon>Magnoliopsida</taxon>
        <taxon>eudicotyledons</taxon>
        <taxon>Gunneridae</taxon>
        <taxon>Pentapetalae</taxon>
        <taxon>rosids</taxon>
        <taxon>malvids</taxon>
        <taxon>Malvales</taxon>
        <taxon>Malvaceae</taxon>
        <taxon>Grewioideae</taxon>
        <taxon>Apeibeae</taxon>
        <taxon>Corchorus</taxon>
    </lineage>
</organism>
<keyword evidence="3" id="KW-1185">Reference proteome</keyword>
<reference evidence="3" key="1">
    <citation type="submission" date="2013-09" db="EMBL/GenBank/DDBJ databases">
        <title>Corchorus olitorius genome sequencing.</title>
        <authorList>
            <person name="Alam M."/>
            <person name="Haque M.S."/>
            <person name="Islam M.S."/>
            <person name="Emdad E.M."/>
            <person name="Islam M.M."/>
            <person name="Ahmed B."/>
            <person name="Halim A."/>
            <person name="Hossen Q.M.M."/>
            <person name="Hossain M.Z."/>
            <person name="Ahmed R."/>
            <person name="Khan M.M."/>
            <person name="Islam R."/>
            <person name="Rashid M.M."/>
            <person name="Khan S.A."/>
            <person name="Rahman M.S."/>
            <person name="Alam M."/>
            <person name="Yahiya A.S."/>
            <person name="Khan M.S."/>
            <person name="Azam M.S."/>
            <person name="Haque T."/>
            <person name="Lashkar M.Z.H."/>
            <person name="Akhand A.I."/>
            <person name="Morshed G."/>
            <person name="Roy S."/>
            <person name="Uddin K.S."/>
            <person name="Rabeya T."/>
            <person name="Hossain A.S."/>
            <person name="Chowdhury A."/>
            <person name="Snigdha A.R."/>
            <person name="Mortoza M.S."/>
            <person name="Matin S.A."/>
            <person name="Hoque S.M.E."/>
            <person name="Islam M.K."/>
            <person name="Roy D.K."/>
            <person name="Haider R."/>
            <person name="Moosa M.M."/>
            <person name="Elias S.M."/>
            <person name="Hasan A.M."/>
            <person name="Jahan S."/>
            <person name="Shafiuddin M."/>
            <person name="Mahmood N."/>
            <person name="Shommy N.S."/>
        </authorList>
    </citation>
    <scope>NUCLEOTIDE SEQUENCE [LARGE SCALE GENOMIC DNA]</scope>
    <source>
        <strain evidence="3">cv. O-4</strain>
    </source>
</reference>